<dbReference type="PANTHER" id="PTHR31804:SF3">
    <property type="entry name" value="MEDIATOR OF RNA POLYMERASE II TRANSCRIPTION SUBUNIT 15"/>
    <property type="match status" value="1"/>
</dbReference>
<organism evidence="4 5">
    <name type="scientific">Eptatretus burgeri</name>
    <name type="common">Inshore hagfish</name>
    <dbReference type="NCBI Taxonomy" id="7764"/>
    <lineage>
        <taxon>Eukaryota</taxon>
        <taxon>Metazoa</taxon>
        <taxon>Chordata</taxon>
        <taxon>Craniata</taxon>
        <taxon>Vertebrata</taxon>
        <taxon>Cyclostomata</taxon>
        <taxon>Myxini</taxon>
        <taxon>Myxiniformes</taxon>
        <taxon>Myxinidae</taxon>
        <taxon>Eptatretinae</taxon>
        <taxon>Eptatretus</taxon>
    </lineage>
</organism>
<feature type="region of interest" description="Disordered" evidence="1">
    <location>
        <begin position="425"/>
        <end position="453"/>
    </location>
</feature>
<sequence length="453" mass="48968">MVHQQSHQMMLASMPRQIRPPRVQGGNVPVSTPSPQASMGIVPTPTSTSLGHPVVQVSHSPLMISSPSQSQGQNMLPPPTQTIPSPQSAPSQQGCNINTSTAASPGFMPSPSPQPSHSPVPIRTPQTIGVQSPSPLNTPGNPGSVASPAARTQTDEQQYLEKLRQLSKYIDPLRRMINKIDKNEDRKKDLSKMKSLLDILSDPNKRCSLQTLQKCEIALEKLKNDMAVPTPPPPPPATGPKHMCQPLLDAVLQHIRSPLLNHTLHRTFGPAMLAIHGPPLPIPGSSSKKRKLEEEEKQSIPNVLQGEVARLHSKFIVNLDPAQHSSNGTVHIVCKLDDKGLPSVPALQLSVPANYPDQSPEWTGQQLYESSPFLKSIQKELEVHLMKLPDRHSLSSVLSAWAMSVRQACFSATLHNQVKICESGTASNSQTEPGASPPSQCLDSQPALVCPPS</sequence>
<evidence type="ECO:0000259" key="2">
    <source>
        <dbReference type="Pfam" id="PF21538"/>
    </source>
</evidence>
<evidence type="ECO:0000259" key="3">
    <source>
        <dbReference type="Pfam" id="PF21539"/>
    </source>
</evidence>
<evidence type="ECO:0000256" key="1">
    <source>
        <dbReference type="SAM" id="MobiDB-lite"/>
    </source>
</evidence>
<feature type="compositionally biased region" description="Polar residues" evidence="1">
    <location>
        <begin position="124"/>
        <end position="141"/>
    </location>
</feature>
<feature type="region of interest" description="Disordered" evidence="1">
    <location>
        <begin position="63"/>
        <end position="154"/>
    </location>
</feature>
<name>A0A8C4QFW7_EPTBU</name>
<dbReference type="OMA" id="AYRLMIL"/>
<dbReference type="GeneTree" id="ENSGT00730000111140"/>
<dbReference type="AlphaFoldDB" id="A0A8C4QFW7"/>
<dbReference type="Pfam" id="PF21539">
    <property type="entry name" value="Med15_C"/>
    <property type="match status" value="1"/>
</dbReference>
<feature type="compositionally biased region" description="Low complexity" evidence="1">
    <location>
        <begin position="82"/>
        <end position="93"/>
    </location>
</feature>
<keyword evidence="5" id="KW-1185">Reference proteome</keyword>
<accession>A0A8C4QFW7</accession>
<feature type="compositionally biased region" description="Polar residues" evidence="1">
    <location>
        <begin position="63"/>
        <end position="74"/>
    </location>
</feature>
<feature type="compositionally biased region" description="Polar residues" evidence="1">
    <location>
        <begin position="94"/>
        <end position="103"/>
    </location>
</feature>
<feature type="compositionally biased region" description="Polar residues" evidence="1">
    <location>
        <begin position="425"/>
        <end position="443"/>
    </location>
</feature>
<evidence type="ECO:0000313" key="4">
    <source>
        <dbReference type="Ensembl" id="ENSEBUP00000014859.1"/>
    </source>
</evidence>
<reference evidence="4" key="1">
    <citation type="submission" date="2025-08" db="UniProtKB">
        <authorList>
            <consortium name="Ensembl"/>
        </authorList>
    </citation>
    <scope>IDENTIFICATION</scope>
</reference>
<dbReference type="InterPro" id="IPR048385">
    <property type="entry name" value="Med15_central"/>
</dbReference>
<dbReference type="InterPro" id="IPR048386">
    <property type="entry name" value="Med15_C"/>
</dbReference>
<feature type="compositionally biased region" description="Pro residues" evidence="1">
    <location>
        <begin position="108"/>
        <end position="118"/>
    </location>
</feature>
<proteinExistence type="predicted"/>
<dbReference type="Proteomes" id="UP000694388">
    <property type="component" value="Unplaced"/>
</dbReference>
<evidence type="ECO:0000313" key="5">
    <source>
        <dbReference type="Proteomes" id="UP000694388"/>
    </source>
</evidence>
<feature type="domain" description="ARC105/Med15 mediator subunit central" evidence="2">
    <location>
        <begin position="155"/>
        <end position="272"/>
    </location>
</feature>
<protein>
    <submittedName>
        <fullName evidence="4">Mediator complex subunit 15</fullName>
    </submittedName>
</protein>
<feature type="region of interest" description="Disordered" evidence="1">
    <location>
        <begin position="279"/>
        <end position="299"/>
    </location>
</feature>
<dbReference type="PANTHER" id="PTHR31804">
    <property type="entry name" value="MEDIATOR OF RNA POLYMERASE II TRANSCRIPTION SUBUNIT 15"/>
    <property type="match status" value="1"/>
</dbReference>
<dbReference type="Ensembl" id="ENSEBUT00000015435.1">
    <property type="protein sequence ID" value="ENSEBUP00000014859.1"/>
    <property type="gene ID" value="ENSEBUG00000009354.1"/>
</dbReference>
<feature type="domain" description="ARC105/Med15 mediator subunit C-terminal" evidence="3">
    <location>
        <begin position="300"/>
        <end position="407"/>
    </location>
</feature>
<reference evidence="4" key="2">
    <citation type="submission" date="2025-09" db="UniProtKB">
        <authorList>
            <consortium name="Ensembl"/>
        </authorList>
    </citation>
    <scope>IDENTIFICATION</scope>
</reference>
<dbReference type="Pfam" id="PF21538">
    <property type="entry name" value="Med15_M"/>
    <property type="match status" value="1"/>
</dbReference>